<proteinExistence type="predicted"/>
<feature type="region of interest" description="Disordered" evidence="1">
    <location>
        <begin position="90"/>
        <end position="239"/>
    </location>
</feature>
<dbReference type="SMART" id="SM00200">
    <property type="entry name" value="SEA"/>
    <property type="match status" value="1"/>
</dbReference>
<dbReference type="SUPFAM" id="SSF82671">
    <property type="entry name" value="SEA domain"/>
    <property type="match status" value="1"/>
</dbReference>
<keyword evidence="5" id="KW-1185">Reference proteome</keyword>
<sequence length="819" mass="87833">MAKLQRYKQISHDSGENGYSFVNLAYNEDNGNAEDIERRWTFDEDEPKFKPRKKRCTKVNVAVALVILAAGGLGIFLIVKLSQDHQKVYTTPQPGPLDRSTQKPIASSTYIPPLPSSTTMTSSTPTAAPDSTSGPPITSPSTRTTTTIPTTTSGTNTTAQSLMTTTSLSEKSTASTTTNISSSTNASTMTTTTTPIPKSTSAVTTILPPTTTTTSNVVSTTQEVTTHTTVNSTNNTESAGTMFDASMTVMSVTWNENFRNSTSDAYLDLVSNFTSQVEEGIKNSEVGSSFSHVTVKSVSPGSVVFDFRIYMTSSSYPSGGSQATITISVVRGVLVQVVQNAKANGTQTLMLGTDETKIVVNTVIETTGMPPTTKLTTSLPTATTFKASKSTLPHTIETTTPRVTTTTVSTTLSPCTNSTYLTTTLLSYCIELSRLNQMVNASEDVKCKYILSAVDCVLEKIRFDFGVNCTDEHKIAALEEFSGTVQINLGIDPKICDLPITMTTTKPTMTTAVSTTTSPCTNSTYLTSTLLSNCINSSQLGEVANSSDDVKCKYVLSAVDCVLEKIRVDFGVNCTDEHKIAALEEFSGTVQLYLRIDPKICDLPITMSTTKSTSSGEISLSPHTSTTPLTTTITATSPTTTSSATTTAIHPCMNSTYLSTILSQASCIADSNKLEEVKRASDEVKCNYISSIVACVLEGVRSDIGITCSDKQKIVALYEIEELGLSYLSIDPKTLNPCTNSTYLSSTLLSHCLDYNQLAAVRSASDEVKCNFILSAVDCVLEKIRLDFGITCTAEHRVAALDEFSGIVQTYLEVDPKTC</sequence>
<accession>A0A8W8IZE6</accession>
<feature type="compositionally biased region" description="Polar residues" evidence="1">
    <location>
        <begin position="159"/>
        <end position="170"/>
    </location>
</feature>
<evidence type="ECO:0000259" key="3">
    <source>
        <dbReference type="PROSITE" id="PS50024"/>
    </source>
</evidence>
<dbReference type="EnsemblMetazoa" id="G16355.2">
    <property type="protein sequence ID" value="G16355.2:cds"/>
    <property type="gene ID" value="G16355"/>
</dbReference>
<feature type="compositionally biased region" description="Low complexity" evidence="1">
    <location>
        <begin position="171"/>
        <end position="238"/>
    </location>
</feature>
<keyword evidence="2" id="KW-1133">Transmembrane helix</keyword>
<organism evidence="4 5">
    <name type="scientific">Magallana gigas</name>
    <name type="common">Pacific oyster</name>
    <name type="synonym">Crassostrea gigas</name>
    <dbReference type="NCBI Taxonomy" id="29159"/>
    <lineage>
        <taxon>Eukaryota</taxon>
        <taxon>Metazoa</taxon>
        <taxon>Spiralia</taxon>
        <taxon>Lophotrochozoa</taxon>
        <taxon>Mollusca</taxon>
        <taxon>Bivalvia</taxon>
        <taxon>Autobranchia</taxon>
        <taxon>Pteriomorphia</taxon>
        <taxon>Ostreida</taxon>
        <taxon>Ostreoidea</taxon>
        <taxon>Ostreidae</taxon>
        <taxon>Magallana</taxon>
    </lineage>
</organism>
<protein>
    <recommendedName>
        <fullName evidence="3">SEA domain-containing protein</fullName>
    </recommendedName>
</protein>
<feature type="compositionally biased region" description="Low complexity" evidence="1">
    <location>
        <begin position="116"/>
        <end position="158"/>
    </location>
</feature>
<dbReference type="Proteomes" id="UP000005408">
    <property type="component" value="Unassembled WGS sequence"/>
</dbReference>
<evidence type="ECO:0000256" key="1">
    <source>
        <dbReference type="SAM" id="MobiDB-lite"/>
    </source>
</evidence>
<dbReference type="AlphaFoldDB" id="A0A8W8IZE6"/>
<dbReference type="InterPro" id="IPR036364">
    <property type="entry name" value="SEA_dom_sf"/>
</dbReference>
<name>A0A8W8IZE6_MAGGI</name>
<evidence type="ECO:0000313" key="4">
    <source>
        <dbReference type="EnsemblMetazoa" id="G16355.2:cds"/>
    </source>
</evidence>
<dbReference type="Gene3D" id="3.30.70.960">
    <property type="entry name" value="SEA domain"/>
    <property type="match status" value="1"/>
</dbReference>
<evidence type="ECO:0000256" key="2">
    <source>
        <dbReference type="SAM" id="Phobius"/>
    </source>
</evidence>
<dbReference type="Pfam" id="PF01390">
    <property type="entry name" value="SEA"/>
    <property type="match status" value="1"/>
</dbReference>
<keyword evidence="2" id="KW-0812">Transmembrane</keyword>
<dbReference type="PROSITE" id="PS50024">
    <property type="entry name" value="SEA"/>
    <property type="match status" value="1"/>
</dbReference>
<keyword evidence="2" id="KW-0472">Membrane</keyword>
<feature type="transmembrane region" description="Helical" evidence="2">
    <location>
        <begin position="59"/>
        <end position="79"/>
    </location>
</feature>
<evidence type="ECO:0000313" key="5">
    <source>
        <dbReference type="Proteomes" id="UP000005408"/>
    </source>
</evidence>
<dbReference type="InterPro" id="IPR000082">
    <property type="entry name" value="SEA_dom"/>
</dbReference>
<feature type="domain" description="SEA" evidence="3">
    <location>
        <begin position="239"/>
        <end position="365"/>
    </location>
</feature>
<reference evidence="4" key="1">
    <citation type="submission" date="2022-08" db="UniProtKB">
        <authorList>
            <consortium name="EnsemblMetazoa"/>
        </authorList>
    </citation>
    <scope>IDENTIFICATION</scope>
    <source>
        <strain evidence="4">05x7-T-G4-1.051#20</strain>
    </source>
</reference>